<name>A0ABY1QH64_9BACT</name>
<dbReference type="EMBL" id="FXUG01000011">
    <property type="protein sequence ID" value="SMP68395.1"/>
    <property type="molecule type" value="Genomic_DNA"/>
</dbReference>
<dbReference type="Proteomes" id="UP001158067">
    <property type="component" value="Unassembled WGS sequence"/>
</dbReference>
<comment type="caution">
    <text evidence="1">The sequence shown here is derived from an EMBL/GenBank/DDBJ whole genome shotgun (WGS) entry which is preliminary data.</text>
</comment>
<keyword evidence="2" id="KW-1185">Reference proteome</keyword>
<gene>
    <name evidence="1" type="ORF">SAMN06265222_11152</name>
</gene>
<proteinExistence type="predicted"/>
<protein>
    <submittedName>
        <fullName evidence="1">Uncharacterized protein</fullName>
    </submittedName>
</protein>
<organism evidence="1 2">
    <name type="scientific">Neorhodopirellula lusitana</name>
    <dbReference type="NCBI Taxonomy" id="445327"/>
    <lineage>
        <taxon>Bacteria</taxon>
        <taxon>Pseudomonadati</taxon>
        <taxon>Planctomycetota</taxon>
        <taxon>Planctomycetia</taxon>
        <taxon>Pirellulales</taxon>
        <taxon>Pirellulaceae</taxon>
        <taxon>Neorhodopirellula</taxon>
    </lineage>
</organism>
<accession>A0ABY1QH64</accession>
<evidence type="ECO:0000313" key="1">
    <source>
        <dbReference type="EMBL" id="SMP68395.1"/>
    </source>
</evidence>
<reference evidence="1 2" key="1">
    <citation type="submission" date="2017-05" db="EMBL/GenBank/DDBJ databases">
        <authorList>
            <person name="Varghese N."/>
            <person name="Submissions S."/>
        </authorList>
    </citation>
    <scope>NUCLEOTIDE SEQUENCE [LARGE SCALE GENOMIC DNA]</scope>
    <source>
        <strain evidence="1 2">DSM 25457</strain>
    </source>
</reference>
<sequence length="66" mass="7639">MGGQADWRFPEVWRHRLLQRHRLLRGRELISGDVLGDEFGDHFAAKLAELFVTTAVEVRQLVIVEP</sequence>
<evidence type="ECO:0000313" key="2">
    <source>
        <dbReference type="Proteomes" id="UP001158067"/>
    </source>
</evidence>